<keyword evidence="1" id="KW-0812">Transmembrane</keyword>
<name>A0A0A5I0Z2_9BACI</name>
<dbReference type="EMBL" id="AVPF01000015">
    <property type="protein sequence ID" value="KGX89492.1"/>
    <property type="molecule type" value="Genomic_DNA"/>
</dbReference>
<gene>
    <name evidence="2" type="ORF">N783_06255</name>
</gene>
<keyword evidence="1" id="KW-0472">Membrane</keyword>
<dbReference type="Proteomes" id="UP000030403">
    <property type="component" value="Unassembled WGS sequence"/>
</dbReference>
<evidence type="ECO:0000256" key="1">
    <source>
        <dbReference type="SAM" id="Phobius"/>
    </source>
</evidence>
<evidence type="ECO:0000313" key="2">
    <source>
        <dbReference type="EMBL" id="KGX89492.1"/>
    </source>
</evidence>
<proteinExistence type="predicted"/>
<sequence>MRKSIVYILIALVVISAGTVLYNTFLYTPGQKVNWEKVELEKKALESKDAAVSGIVTLWRESDNEKIYLYDQGTDKVFGAFYIADKRYPLGQVSMKLGRLHNDIKHETLFGEGSYRVDGVMGSDSPITTYYKIENRQPYEILSIEAKVQELDINGDGQKEIISAPGAPKETKIYSYEQDSLQVAHLNDQLDAATSVTFDKPNRFLVYREEKGQTIYELQGDHLVKIKEE</sequence>
<comment type="caution">
    <text evidence="2">The sequence shown here is derived from an EMBL/GenBank/DDBJ whole genome shotgun (WGS) entry which is preliminary data.</text>
</comment>
<organism evidence="2 3">
    <name type="scientific">Pontibacillus marinus BH030004 = DSM 16465</name>
    <dbReference type="NCBI Taxonomy" id="1385511"/>
    <lineage>
        <taxon>Bacteria</taxon>
        <taxon>Bacillati</taxon>
        <taxon>Bacillota</taxon>
        <taxon>Bacilli</taxon>
        <taxon>Bacillales</taxon>
        <taxon>Bacillaceae</taxon>
        <taxon>Pontibacillus</taxon>
    </lineage>
</organism>
<accession>A0A0A5I0Z2</accession>
<reference evidence="2 3" key="1">
    <citation type="submission" date="2013-08" db="EMBL/GenBank/DDBJ databases">
        <authorList>
            <person name="Huang J."/>
            <person name="Wang G."/>
        </authorList>
    </citation>
    <scope>NUCLEOTIDE SEQUENCE [LARGE SCALE GENOMIC DNA]</scope>
    <source>
        <strain evidence="2 3">BH030004</strain>
    </source>
</reference>
<feature type="transmembrane region" description="Helical" evidence="1">
    <location>
        <begin position="6"/>
        <end position="27"/>
    </location>
</feature>
<keyword evidence="1" id="KW-1133">Transmembrane helix</keyword>
<protein>
    <submittedName>
        <fullName evidence="2">Uncharacterized protein</fullName>
    </submittedName>
</protein>
<keyword evidence="3" id="KW-1185">Reference proteome</keyword>
<dbReference type="RefSeq" id="WP_027447978.1">
    <property type="nucleotide sequence ID" value="NZ_AVPF01000015.1"/>
</dbReference>
<evidence type="ECO:0000313" key="3">
    <source>
        <dbReference type="Proteomes" id="UP000030403"/>
    </source>
</evidence>
<dbReference type="AlphaFoldDB" id="A0A0A5I0Z2"/>